<dbReference type="Gene3D" id="3.40.50.1110">
    <property type="entry name" value="SGNH hydrolase"/>
    <property type="match status" value="1"/>
</dbReference>
<gene>
    <name evidence="2" type="ORF">RFH47_15285</name>
</gene>
<accession>A0AAW8JE15</accession>
<keyword evidence="2" id="KW-0378">Hydrolase</keyword>
<feature type="domain" description="SGNH hydrolase-type esterase" evidence="1">
    <location>
        <begin position="51"/>
        <end position="219"/>
    </location>
</feature>
<dbReference type="EMBL" id="JAVIDL010000047">
    <property type="protein sequence ID" value="MDQ8937083.1"/>
    <property type="molecule type" value="Genomic_DNA"/>
</dbReference>
<dbReference type="CDD" id="cd01836">
    <property type="entry name" value="FeeA_FeeB_like"/>
    <property type="match status" value="1"/>
</dbReference>
<dbReference type="SUPFAM" id="SSF52266">
    <property type="entry name" value="SGNH hydrolase"/>
    <property type="match status" value="1"/>
</dbReference>
<organism evidence="2 3">
    <name type="scientific">Acinetobacter rudis</name>
    <dbReference type="NCBI Taxonomy" id="632955"/>
    <lineage>
        <taxon>Bacteria</taxon>
        <taxon>Pseudomonadati</taxon>
        <taxon>Pseudomonadota</taxon>
        <taxon>Gammaproteobacteria</taxon>
        <taxon>Moraxellales</taxon>
        <taxon>Moraxellaceae</taxon>
        <taxon>Acinetobacter</taxon>
    </lineage>
</organism>
<name>A0AAW8JE15_9GAMM</name>
<dbReference type="AlphaFoldDB" id="A0AAW8JE15"/>
<dbReference type="RefSeq" id="WP_308974399.1">
    <property type="nucleotide sequence ID" value="NZ_JAVIDL010000047.1"/>
</dbReference>
<dbReference type="InterPro" id="IPR013830">
    <property type="entry name" value="SGNH_hydro"/>
</dbReference>
<dbReference type="Proteomes" id="UP001243844">
    <property type="component" value="Unassembled WGS sequence"/>
</dbReference>
<evidence type="ECO:0000259" key="1">
    <source>
        <dbReference type="Pfam" id="PF13472"/>
    </source>
</evidence>
<dbReference type="Pfam" id="PF13472">
    <property type="entry name" value="Lipase_GDSL_2"/>
    <property type="match status" value="1"/>
</dbReference>
<reference evidence="2" key="1">
    <citation type="submission" date="2023-08" db="EMBL/GenBank/DDBJ databases">
        <title>Emergence of clinically-relevant ST2 carbapenem-resistant Acinetobacter baumannii strains in hospital sewages in Zhejiang, East of China.</title>
        <authorList>
            <person name="Kaichao C."/>
            <person name="Zhang R."/>
        </authorList>
    </citation>
    <scope>NUCLEOTIDE SEQUENCE</scope>
    <source>
        <strain evidence="2">M-RB-37</strain>
    </source>
</reference>
<evidence type="ECO:0000313" key="2">
    <source>
        <dbReference type="EMBL" id="MDQ8937083.1"/>
    </source>
</evidence>
<dbReference type="InterPro" id="IPR036514">
    <property type="entry name" value="SGNH_hydro_sf"/>
</dbReference>
<proteinExistence type="predicted"/>
<dbReference type="GO" id="GO:0016788">
    <property type="term" value="F:hydrolase activity, acting on ester bonds"/>
    <property type="evidence" value="ECO:0007669"/>
    <property type="project" value="UniProtKB-ARBA"/>
</dbReference>
<sequence length="242" mass="27229">MFNSPYEILLSPLLIAQGLYTKFKTPRLAEAQGQREGSIGQGENLRLILCGDSAAAGVGANLQQEALSGQVLHLLQEYYQCQWCLEAKSGYTSAAFITHLEQLTAQNFDIAIVSIGVNDVTKIVSIETWNKNIAKIHTLLTQKFAVKYVIYSAIPAMQQFPALPFPLRYFLGKTAQQMNRQLQEKYNNKKDSTVLSIQLPITTHYMAHDGFHPNPVGYTLWAQHVVQLVLQYQNKIPPKIDY</sequence>
<comment type="caution">
    <text evidence="2">The sequence shown here is derived from an EMBL/GenBank/DDBJ whole genome shotgun (WGS) entry which is preliminary data.</text>
</comment>
<evidence type="ECO:0000313" key="3">
    <source>
        <dbReference type="Proteomes" id="UP001243844"/>
    </source>
</evidence>
<protein>
    <submittedName>
        <fullName evidence="2">SGNH/GDSL hydrolase family protein</fullName>
    </submittedName>
</protein>